<keyword evidence="2" id="KW-1185">Reference proteome</keyword>
<protein>
    <submittedName>
        <fullName evidence="1">Uncharacterized protein</fullName>
    </submittedName>
</protein>
<sequence>MLPNSFVPCRFQVSTVEDHSDSASNSESNSHVQEKLSALEKTILSGKHYAGLAKNTLLEETDKHIKERLLCAAKIQTLVAVINELCEQEKLNPADLQMLIEEKTSDIRLKEEQIWLNQLTQEKSWPLFYSFED</sequence>
<name>A0A9X2W7W1_9ENTR</name>
<comment type="caution">
    <text evidence="1">The sequence shown here is derived from an EMBL/GenBank/DDBJ whole genome shotgun (WGS) entry which is preliminary data.</text>
</comment>
<reference evidence="1" key="1">
    <citation type="submission" date="2022-03" db="EMBL/GenBank/DDBJ databases">
        <title>Proposal of a novel genus Dryocolo and two novel species.</title>
        <authorList>
            <person name="Maddock D.W."/>
            <person name="Brady C.L."/>
            <person name="Denman S."/>
            <person name="Arnold D."/>
        </authorList>
    </citation>
    <scope>NUCLEOTIDE SEQUENCE</scope>
    <source>
        <strain evidence="1">H6W4</strain>
    </source>
</reference>
<evidence type="ECO:0000313" key="1">
    <source>
        <dbReference type="EMBL" id="MCT4702641.1"/>
    </source>
</evidence>
<organism evidence="1 2">
    <name type="scientific">Dryocola boscaweniae</name>
    <dbReference type="NCBI Taxonomy" id="2925397"/>
    <lineage>
        <taxon>Bacteria</taxon>
        <taxon>Pseudomonadati</taxon>
        <taxon>Pseudomonadota</taxon>
        <taxon>Gammaproteobacteria</taxon>
        <taxon>Enterobacterales</taxon>
        <taxon>Enterobacteriaceae</taxon>
        <taxon>Dryocola</taxon>
    </lineage>
</organism>
<accession>A0A9X2W7W1</accession>
<gene>
    <name evidence="1" type="ORF">MUA00_12670</name>
</gene>
<dbReference type="EMBL" id="JALHAP010000079">
    <property type="protein sequence ID" value="MCT4702641.1"/>
    <property type="molecule type" value="Genomic_DNA"/>
</dbReference>
<dbReference type="Proteomes" id="UP001150641">
    <property type="component" value="Unassembled WGS sequence"/>
</dbReference>
<dbReference type="RefSeq" id="WP_271123407.1">
    <property type="nucleotide sequence ID" value="NZ_JALHAN010000066.1"/>
</dbReference>
<proteinExistence type="predicted"/>
<dbReference type="AlphaFoldDB" id="A0A9X2W7W1"/>
<evidence type="ECO:0000313" key="2">
    <source>
        <dbReference type="Proteomes" id="UP001150641"/>
    </source>
</evidence>